<gene>
    <name evidence="1" type="ORF">KIN20_028620</name>
    <name evidence="2" type="ORF">KIN20_028634</name>
</gene>
<dbReference type="EMBL" id="JAHQIW010005982">
    <property type="protein sequence ID" value="KAJ1367677.1"/>
    <property type="molecule type" value="Genomic_DNA"/>
</dbReference>
<organism evidence="2 3">
    <name type="scientific">Parelaphostrongylus tenuis</name>
    <name type="common">Meningeal worm</name>
    <dbReference type="NCBI Taxonomy" id="148309"/>
    <lineage>
        <taxon>Eukaryota</taxon>
        <taxon>Metazoa</taxon>
        <taxon>Ecdysozoa</taxon>
        <taxon>Nematoda</taxon>
        <taxon>Chromadorea</taxon>
        <taxon>Rhabditida</taxon>
        <taxon>Rhabditina</taxon>
        <taxon>Rhabditomorpha</taxon>
        <taxon>Strongyloidea</taxon>
        <taxon>Metastrongylidae</taxon>
        <taxon>Parelaphostrongylus</taxon>
    </lineage>
</organism>
<dbReference type="Proteomes" id="UP001196413">
    <property type="component" value="Unassembled WGS sequence"/>
</dbReference>
<evidence type="ECO:0000313" key="3">
    <source>
        <dbReference type="Proteomes" id="UP001196413"/>
    </source>
</evidence>
<accession>A0AAD5R1F9</accession>
<proteinExistence type="predicted"/>
<dbReference type="EMBL" id="JAHQIW010005982">
    <property type="protein sequence ID" value="KAJ1367664.1"/>
    <property type="molecule type" value="Genomic_DNA"/>
</dbReference>
<sequence length="105" mass="12109">MQRQNRLWTVDLSDSWKTKIDLEDRRHSERPSFLHESVARRFECQASSEHSVYSPDVAASDYGLLRSTHHLLNGHRFELFDEGEACQELSDLKEPGGSSSKSEIF</sequence>
<evidence type="ECO:0000313" key="1">
    <source>
        <dbReference type="EMBL" id="KAJ1367664.1"/>
    </source>
</evidence>
<keyword evidence="3" id="KW-1185">Reference proteome</keyword>
<comment type="caution">
    <text evidence="2">The sequence shown here is derived from an EMBL/GenBank/DDBJ whole genome shotgun (WGS) entry which is preliminary data.</text>
</comment>
<name>A0AAD5R1F9_PARTN</name>
<reference evidence="2" key="1">
    <citation type="submission" date="2021-06" db="EMBL/GenBank/DDBJ databases">
        <title>Parelaphostrongylus tenuis whole genome reference sequence.</title>
        <authorList>
            <person name="Garwood T.J."/>
            <person name="Larsen P.A."/>
            <person name="Fountain-Jones N.M."/>
            <person name="Garbe J.R."/>
            <person name="Macchietto M.G."/>
            <person name="Kania S.A."/>
            <person name="Gerhold R.W."/>
            <person name="Richards J.E."/>
            <person name="Wolf T.M."/>
        </authorList>
    </citation>
    <scope>NUCLEOTIDE SEQUENCE</scope>
    <source>
        <strain evidence="2">MNPRO001-30</strain>
        <tissue evidence="2">Meninges</tissue>
    </source>
</reference>
<evidence type="ECO:0000313" key="2">
    <source>
        <dbReference type="EMBL" id="KAJ1367677.1"/>
    </source>
</evidence>
<dbReference type="AlphaFoldDB" id="A0AAD5R1F9"/>
<protein>
    <submittedName>
        <fullName evidence="2">Uncharacterized protein</fullName>
    </submittedName>
</protein>